<comment type="caution">
    <text evidence="3">The sequence shown here is derived from an EMBL/GenBank/DDBJ whole genome shotgun (WGS) entry which is preliminary data.</text>
</comment>
<evidence type="ECO:0000313" key="4">
    <source>
        <dbReference type="Proteomes" id="UP001589896"/>
    </source>
</evidence>
<reference evidence="3 4" key="1">
    <citation type="submission" date="2024-09" db="EMBL/GenBank/DDBJ databases">
        <authorList>
            <person name="Sun Q."/>
            <person name="Mori K."/>
        </authorList>
    </citation>
    <scope>NUCLEOTIDE SEQUENCE [LARGE SCALE GENOMIC DNA]</scope>
    <source>
        <strain evidence="3 4">KCTC 23076</strain>
    </source>
</reference>
<dbReference type="RefSeq" id="WP_386664489.1">
    <property type="nucleotide sequence ID" value="NZ_JBHLTG010000001.1"/>
</dbReference>
<sequence>MRLQGSAASWHSPRRVVQRHGVQRHVEADTCASSCTSVRTSRHTLPGRYRDQSPSVARPRAFQRERTVLLSTVTPPGITCISGKRGTDVSRIDARPLGIVLLLAAALWLVLGAPLASRLPDDYKAELYFNSLARARETPTGQWERIALVGRRLDTTLLSTENRSIIQSDGYWALPGGELYFENAGVYAVDRETRQNLSGLGDVERRGVFMFPPGLAGGSHVLWDSQLAGPRDVRFERFAEVDGMRVHRFKFRVSALDETSGYGHLPDVPERYRALTNAEGVLHVEPKSGVIVDYSESGRSSFATPEGRLVAPFFIWTAQFTEETQRNQLQKARQARQRLWLLQTLVPLLLAAAGAGLLIFGTLAARRKG</sequence>
<protein>
    <submittedName>
        <fullName evidence="3">Porin PorA family protein</fullName>
    </submittedName>
</protein>
<proteinExistence type="predicted"/>
<keyword evidence="4" id="KW-1185">Reference proteome</keyword>
<keyword evidence="2" id="KW-0812">Transmembrane</keyword>
<evidence type="ECO:0000313" key="3">
    <source>
        <dbReference type="EMBL" id="MFC0676708.1"/>
    </source>
</evidence>
<gene>
    <name evidence="3" type="ORF">ACFFGH_02420</name>
</gene>
<feature type="transmembrane region" description="Helical" evidence="2">
    <location>
        <begin position="340"/>
        <end position="365"/>
    </location>
</feature>
<feature type="compositionally biased region" description="Basic residues" evidence="1">
    <location>
        <begin position="12"/>
        <end position="21"/>
    </location>
</feature>
<dbReference type="InterPro" id="IPR021424">
    <property type="entry name" value="PorA"/>
</dbReference>
<dbReference type="Proteomes" id="UP001589896">
    <property type="component" value="Unassembled WGS sequence"/>
</dbReference>
<accession>A0ABV6RLB2</accession>
<feature type="transmembrane region" description="Helical" evidence="2">
    <location>
        <begin position="97"/>
        <end position="116"/>
    </location>
</feature>
<name>A0ABV6RLB2_9GAMM</name>
<organism evidence="3 4">
    <name type="scientific">Lysobacter korlensis</name>
    <dbReference type="NCBI Taxonomy" id="553636"/>
    <lineage>
        <taxon>Bacteria</taxon>
        <taxon>Pseudomonadati</taxon>
        <taxon>Pseudomonadota</taxon>
        <taxon>Gammaproteobacteria</taxon>
        <taxon>Lysobacterales</taxon>
        <taxon>Lysobacteraceae</taxon>
        <taxon>Lysobacter</taxon>
    </lineage>
</organism>
<evidence type="ECO:0000256" key="2">
    <source>
        <dbReference type="SAM" id="Phobius"/>
    </source>
</evidence>
<dbReference type="EMBL" id="JBHLTG010000001">
    <property type="protein sequence ID" value="MFC0676708.1"/>
    <property type="molecule type" value="Genomic_DNA"/>
</dbReference>
<keyword evidence="2" id="KW-0472">Membrane</keyword>
<feature type="region of interest" description="Disordered" evidence="1">
    <location>
        <begin position="1"/>
        <end position="21"/>
    </location>
</feature>
<keyword evidence="2" id="KW-1133">Transmembrane helix</keyword>
<dbReference type="Pfam" id="PF11271">
    <property type="entry name" value="PorA"/>
    <property type="match status" value="1"/>
</dbReference>
<evidence type="ECO:0000256" key="1">
    <source>
        <dbReference type="SAM" id="MobiDB-lite"/>
    </source>
</evidence>